<name>A0A1N6TSI0_9GAMM</name>
<dbReference type="RefSeq" id="WP_076586785.1">
    <property type="nucleotide sequence ID" value="NZ_FTLW01000003.1"/>
</dbReference>
<evidence type="ECO:0008006" key="5">
    <source>
        <dbReference type="Google" id="ProtNLM"/>
    </source>
</evidence>
<reference evidence="4" key="1">
    <citation type="submission" date="2017-01" db="EMBL/GenBank/DDBJ databases">
        <authorList>
            <person name="Varghese N."/>
            <person name="Submissions S."/>
        </authorList>
    </citation>
    <scope>NUCLEOTIDE SEQUENCE [LARGE SCALE GENOMIC DNA]</scope>
    <source>
        <strain evidence="4">UM1</strain>
    </source>
</reference>
<feature type="region of interest" description="Disordered" evidence="1">
    <location>
        <begin position="25"/>
        <end position="49"/>
    </location>
</feature>
<dbReference type="EMBL" id="FTLW01000003">
    <property type="protein sequence ID" value="SIQ56305.1"/>
    <property type="molecule type" value="Genomic_DNA"/>
</dbReference>
<dbReference type="AlphaFoldDB" id="A0A1N6TSI0"/>
<feature type="signal peptide" evidence="2">
    <location>
        <begin position="1"/>
        <end position="26"/>
    </location>
</feature>
<evidence type="ECO:0000313" key="3">
    <source>
        <dbReference type="EMBL" id="SIQ56305.1"/>
    </source>
</evidence>
<proteinExistence type="predicted"/>
<evidence type="ECO:0000256" key="1">
    <source>
        <dbReference type="SAM" id="MobiDB-lite"/>
    </source>
</evidence>
<organism evidence="3 4">
    <name type="scientific">Solilutibacter tolerans</name>
    <dbReference type="NCBI Taxonomy" id="1604334"/>
    <lineage>
        <taxon>Bacteria</taxon>
        <taxon>Pseudomonadati</taxon>
        <taxon>Pseudomonadota</taxon>
        <taxon>Gammaproteobacteria</taxon>
        <taxon>Lysobacterales</taxon>
        <taxon>Lysobacteraceae</taxon>
        <taxon>Solilutibacter</taxon>
    </lineage>
</organism>
<evidence type="ECO:0000256" key="2">
    <source>
        <dbReference type="SAM" id="SignalP"/>
    </source>
</evidence>
<feature type="chain" id="PRO_5012230135" description="Secreted protein" evidence="2">
    <location>
        <begin position="27"/>
        <end position="129"/>
    </location>
</feature>
<dbReference type="STRING" id="1604334.SAMN05421546_1456"/>
<keyword evidence="4" id="KW-1185">Reference proteome</keyword>
<keyword evidence="2" id="KW-0732">Signal</keyword>
<gene>
    <name evidence="3" type="ORF">SAMN05421546_1456</name>
</gene>
<dbReference type="PROSITE" id="PS51257">
    <property type="entry name" value="PROKAR_LIPOPROTEIN"/>
    <property type="match status" value="1"/>
</dbReference>
<dbReference type="OrthoDB" id="5959317at2"/>
<accession>A0A1N6TSI0</accession>
<protein>
    <recommendedName>
        <fullName evidence="5">Secreted protein</fullName>
    </recommendedName>
</protein>
<dbReference type="Proteomes" id="UP000241788">
    <property type="component" value="Unassembled WGS sequence"/>
</dbReference>
<sequence>MRRIVFALLACLLLVLITGCTAPTTAKDSPPGDFPTNPFDKPVQPRPIGADPSVVNRSCKTDADCTVKNVGNCCGHYPACVNVNAQTNPEAVQAQCAKSGMASVCGFPQISGCKCVSGQCAADSQASAL</sequence>
<evidence type="ECO:0000313" key="4">
    <source>
        <dbReference type="Proteomes" id="UP000241788"/>
    </source>
</evidence>